<protein>
    <submittedName>
        <fullName evidence="1">Uncharacterized protein</fullName>
    </submittedName>
</protein>
<sequence>MYEIINDFPNEILNVESQGPYISLYQPTHRQSSEIKQDIIRFKNLVKKLEESLKLEYPKREIAAILKPLYVLAEDNEFWLHSYDGIAILMVDEKCVVYKLQRKVEEMALVSDSFYIKPLIRKFQSSDGYQLLGLNRKEFKLFEGNRYTLDEVELPRDIPRTIKDVLGDEYSESYLKAASYGGRDRAMFHGHGSKKDEIQIDIERFFRFVDRIVLDRYSRPSKLPLILVALPEYHTPFKNLSHNPYLMEEGIKVDFDSLSLNELRERAWEQMESVYLTRTKELIDRFENARSQFLGSDDLAQIARAALENRVDTILVEDNRVIPGKINPDTNQIEEGNLEDPIVGDVLDDLAEMVFKSKGEVVVLPKERMPTSTGAAAIYRY</sequence>
<accession>A0A1M4PK29</accession>
<dbReference type="Proteomes" id="UP000245423">
    <property type="component" value="Chromosome 1"/>
</dbReference>
<keyword evidence="2" id="KW-1185">Reference proteome</keyword>
<dbReference type="Pfam" id="PF18845">
    <property type="entry name" value="baeRF_family3"/>
    <property type="match status" value="1"/>
</dbReference>
<name>A0A1M4PK29_9FIRM</name>
<evidence type="ECO:0000313" key="1">
    <source>
        <dbReference type="EMBL" id="SHD75797.1"/>
    </source>
</evidence>
<gene>
    <name evidence="1" type="ORF">CUESP1_0407</name>
</gene>
<dbReference type="EMBL" id="LT669839">
    <property type="protein sequence ID" value="SHD75797.1"/>
    <property type="molecule type" value="Genomic_DNA"/>
</dbReference>
<proteinExistence type="predicted"/>
<organism evidence="1 2">
    <name type="scientific">[Clostridium] ultunense Esp</name>
    <dbReference type="NCBI Taxonomy" id="1288971"/>
    <lineage>
        <taxon>Bacteria</taxon>
        <taxon>Bacillati</taxon>
        <taxon>Bacillota</taxon>
        <taxon>Tissierellia</taxon>
        <taxon>Tissierellales</taxon>
        <taxon>Tepidimicrobiaceae</taxon>
        <taxon>Schnuerera</taxon>
    </lineage>
</organism>
<dbReference type="InterPro" id="IPR041289">
    <property type="entry name" value="Bact_RF_family3"/>
</dbReference>
<reference evidence="1 2" key="1">
    <citation type="submission" date="2016-11" db="EMBL/GenBank/DDBJ databases">
        <authorList>
            <person name="Manzoor S."/>
        </authorList>
    </citation>
    <scope>NUCLEOTIDE SEQUENCE [LARGE SCALE GENOMIC DNA]</scope>
    <source>
        <strain evidence="1">Clostridium ultunense strain Esp</strain>
    </source>
</reference>
<evidence type="ECO:0000313" key="2">
    <source>
        <dbReference type="Proteomes" id="UP000245423"/>
    </source>
</evidence>
<dbReference type="AlphaFoldDB" id="A0A1M4PK29"/>